<evidence type="ECO:0000256" key="7">
    <source>
        <dbReference type="SAM" id="SignalP"/>
    </source>
</evidence>
<evidence type="ECO:0000313" key="9">
    <source>
        <dbReference type="Proteomes" id="UP000202485"/>
    </source>
</evidence>
<accession>A0A238JZ79</accession>
<dbReference type="GO" id="GO:0046872">
    <property type="term" value="F:metal ion binding"/>
    <property type="evidence" value="ECO:0007669"/>
    <property type="project" value="InterPro"/>
</dbReference>
<dbReference type="InterPro" id="IPR050492">
    <property type="entry name" value="Bact_metal-bind_prot9"/>
</dbReference>
<dbReference type="PANTHER" id="PTHR42953:SF3">
    <property type="entry name" value="HIGH-AFFINITY ZINC UPTAKE SYSTEM PROTEIN ZNUA"/>
    <property type="match status" value="1"/>
</dbReference>
<keyword evidence="3" id="KW-0813">Transport</keyword>
<sequence length="353" mass="38398">MSRKILLLAGVVLAGKAAADAPNVAVDIAPVHALVAQVMDGVAEPSLIIPPGASPHDHAMRPSEARALQSADVVFWVGPELTPWMTGPLGALSEGATQVELLEVAGTVRHDFRDLADHHEGEEEHADHDDHDDHSDHDDHAKHDDHEDHAEHDDHADHDEHQKHEEHADHDAHDHDHGHDHDGVDPHAWLDPENARVWVQVIAETLSEKDPDNAARYQANADKAVEGLSALEAEIRADLAQSEPRFVTFHDAYQYFEHRFDLTSSGTVSLGDAAAPGPARLAELKARIEEEGIDCAFSEPQYDTRLISAATEGMDVQILVLDPIGVALEPGPTLYPDLLREMAASFQACSGNS</sequence>
<dbReference type="OrthoDB" id="7346865at2"/>
<dbReference type="Pfam" id="PF01297">
    <property type="entry name" value="ZnuA"/>
    <property type="match status" value="1"/>
</dbReference>
<dbReference type="AlphaFoldDB" id="A0A238JZ79"/>
<evidence type="ECO:0000313" key="8">
    <source>
        <dbReference type="EMBL" id="SMX35958.1"/>
    </source>
</evidence>
<dbReference type="InterPro" id="IPR006127">
    <property type="entry name" value="ZnuA-like"/>
</dbReference>
<dbReference type="Proteomes" id="UP000202485">
    <property type="component" value="Unassembled WGS sequence"/>
</dbReference>
<protein>
    <recommendedName>
        <fullName evidence="2">High-affinity zinc uptake system protein ZnuA</fullName>
    </recommendedName>
</protein>
<dbReference type="EMBL" id="FXYG01000001">
    <property type="protein sequence ID" value="SMX35958.1"/>
    <property type="molecule type" value="Genomic_DNA"/>
</dbReference>
<gene>
    <name evidence="8" type="primary">znuA</name>
    <name evidence="8" type="ORF">RUA8715_01236</name>
</gene>
<reference evidence="9" key="1">
    <citation type="submission" date="2017-05" db="EMBL/GenBank/DDBJ databases">
        <authorList>
            <person name="Rodrigo-Torres L."/>
            <person name="Arahal R. D."/>
            <person name="Lucena T."/>
        </authorList>
    </citation>
    <scope>NUCLEOTIDE SEQUENCE [LARGE SCALE GENOMIC DNA]</scope>
    <source>
        <strain evidence="9">CECT 8715</strain>
    </source>
</reference>
<evidence type="ECO:0000256" key="5">
    <source>
        <dbReference type="ARBA" id="ARBA00022906"/>
    </source>
</evidence>
<feature type="chain" id="PRO_5013235016" description="High-affinity zinc uptake system protein ZnuA" evidence="7">
    <location>
        <begin position="20"/>
        <end position="353"/>
    </location>
</feature>
<keyword evidence="5" id="KW-0406">Ion transport</keyword>
<dbReference type="SUPFAM" id="SSF53807">
    <property type="entry name" value="Helical backbone' metal receptor"/>
    <property type="match status" value="1"/>
</dbReference>
<keyword evidence="4 7" id="KW-0732">Signal</keyword>
<organism evidence="8 9">
    <name type="scientific">Ruegeria arenilitoris</name>
    <dbReference type="NCBI Taxonomy" id="1173585"/>
    <lineage>
        <taxon>Bacteria</taxon>
        <taxon>Pseudomonadati</taxon>
        <taxon>Pseudomonadota</taxon>
        <taxon>Alphaproteobacteria</taxon>
        <taxon>Rhodobacterales</taxon>
        <taxon>Roseobacteraceae</taxon>
        <taxon>Ruegeria</taxon>
    </lineage>
</organism>
<keyword evidence="5" id="KW-0864">Zinc transport</keyword>
<keyword evidence="5" id="KW-0862">Zinc</keyword>
<feature type="region of interest" description="Disordered" evidence="6">
    <location>
        <begin position="119"/>
        <end position="189"/>
    </location>
</feature>
<dbReference type="RefSeq" id="WP_093962688.1">
    <property type="nucleotide sequence ID" value="NZ_FXYG01000001.1"/>
</dbReference>
<feature type="signal peptide" evidence="7">
    <location>
        <begin position="1"/>
        <end position="19"/>
    </location>
</feature>
<comment type="similarity">
    <text evidence="1">Belongs to the bacterial solute-binding protein 9 family.</text>
</comment>
<evidence type="ECO:0000256" key="4">
    <source>
        <dbReference type="ARBA" id="ARBA00022729"/>
    </source>
</evidence>
<dbReference type="GO" id="GO:0006829">
    <property type="term" value="P:zinc ion transport"/>
    <property type="evidence" value="ECO:0007669"/>
    <property type="project" value="UniProtKB-KW"/>
</dbReference>
<keyword evidence="9" id="KW-1185">Reference proteome</keyword>
<evidence type="ECO:0000256" key="2">
    <source>
        <dbReference type="ARBA" id="ARBA00015915"/>
    </source>
</evidence>
<dbReference type="PANTHER" id="PTHR42953">
    <property type="entry name" value="HIGH-AFFINITY ZINC UPTAKE SYSTEM PROTEIN ZNUA-RELATED"/>
    <property type="match status" value="1"/>
</dbReference>
<proteinExistence type="inferred from homology"/>
<dbReference type="Gene3D" id="3.40.50.1980">
    <property type="entry name" value="Nitrogenase molybdenum iron protein domain"/>
    <property type="match status" value="3"/>
</dbReference>
<evidence type="ECO:0000256" key="3">
    <source>
        <dbReference type="ARBA" id="ARBA00022448"/>
    </source>
</evidence>
<evidence type="ECO:0000256" key="1">
    <source>
        <dbReference type="ARBA" id="ARBA00011028"/>
    </source>
</evidence>
<evidence type="ECO:0000256" key="6">
    <source>
        <dbReference type="SAM" id="MobiDB-lite"/>
    </source>
</evidence>
<name>A0A238JZ79_9RHOB</name>